<dbReference type="OrthoDB" id="1572689at2759"/>
<evidence type="ECO:0000256" key="1">
    <source>
        <dbReference type="ARBA" id="ARBA00022729"/>
    </source>
</evidence>
<dbReference type="PaxDb" id="4097-A0A1S4D0U0"/>
<evidence type="ECO:0000313" key="2">
    <source>
        <dbReference type="RefSeq" id="XP_016507006.1"/>
    </source>
</evidence>
<dbReference type="RefSeq" id="XP_016507006.1">
    <property type="nucleotide sequence ID" value="XM_016651520.1"/>
</dbReference>
<gene>
    <name evidence="2" type="primary">LOC107824714</name>
</gene>
<dbReference type="InterPro" id="IPR040361">
    <property type="entry name" value="TPD1"/>
</dbReference>
<protein>
    <submittedName>
        <fullName evidence="2">TPD1 protein homolog 1B-like</fullName>
    </submittedName>
</protein>
<dbReference type="PANTHER" id="PTHR33184">
    <property type="entry name" value="PROTEIN TAPETUM DETERMINANT 1-LIKE-RELATED"/>
    <property type="match status" value="1"/>
</dbReference>
<proteinExistence type="predicted"/>
<organism evidence="2">
    <name type="scientific">Nicotiana tabacum</name>
    <name type="common">Common tobacco</name>
    <dbReference type="NCBI Taxonomy" id="4097"/>
    <lineage>
        <taxon>Eukaryota</taxon>
        <taxon>Viridiplantae</taxon>
        <taxon>Streptophyta</taxon>
        <taxon>Embryophyta</taxon>
        <taxon>Tracheophyta</taxon>
        <taxon>Spermatophyta</taxon>
        <taxon>Magnoliopsida</taxon>
        <taxon>eudicotyledons</taxon>
        <taxon>Gunneridae</taxon>
        <taxon>Pentapetalae</taxon>
        <taxon>asterids</taxon>
        <taxon>lamiids</taxon>
        <taxon>Solanales</taxon>
        <taxon>Solanaceae</taxon>
        <taxon>Nicotianoideae</taxon>
        <taxon>Nicotianeae</taxon>
        <taxon>Nicotiana</taxon>
    </lineage>
</organism>
<dbReference type="KEGG" id="nta:107824714"/>
<dbReference type="STRING" id="4097.A0A1S4D0U0"/>
<name>A0A1S4D0U0_TOBAC</name>
<reference evidence="2" key="1">
    <citation type="submission" date="2025-08" db="UniProtKB">
        <authorList>
            <consortium name="RefSeq"/>
        </authorList>
    </citation>
    <scope>IDENTIFICATION</scope>
</reference>
<dbReference type="AlphaFoldDB" id="A0A1S4D0U0"/>
<accession>A0A1S4D0U0</accession>
<sequence>MDVGRRRRNNEGVRRKGLSLVRRRRRRRAVHGRACALHGEDKAARGSHGSWILTAVAAGREGWFDYPRKCSLSDIQIYQGPSGFNGLHIPQYTVQIVNEASAIDGIFDVQIHCGEFASANLIEPKIFRRIGCGICLLKNGSRILPGEVISFEYSNILPYDFSVIQVKC</sequence>
<dbReference type="GO" id="GO:0001709">
    <property type="term" value="P:cell fate determination"/>
    <property type="evidence" value="ECO:0000318"/>
    <property type="project" value="GO_Central"/>
</dbReference>
<dbReference type="OMA" id="FTISCWI"/>
<dbReference type="Pfam" id="PF24068">
    <property type="entry name" value="TPD1_C"/>
    <property type="match status" value="1"/>
</dbReference>
<keyword evidence="1" id="KW-0732">Signal</keyword>
<dbReference type="PANTHER" id="PTHR33184:SF81">
    <property type="entry name" value="TPD1 PROTEIN HOMOLOG 1B-LIKE"/>
    <property type="match status" value="1"/>
</dbReference>